<evidence type="ECO:0000313" key="2">
    <source>
        <dbReference type="Proteomes" id="UP000026999"/>
    </source>
</evidence>
<accession>A0A060AFB3</accession>
<dbReference type="Proteomes" id="UP000026999">
    <property type="component" value="Segment"/>
</dbReference>
<name>A0A060AFB3_9CAUD</name>
<dbReference type="EMBL" id="KJ804259">
    <property type="protein sequence ID" value="AIA64029.1"/>
    <property type="molecule type" value="Genomic_DNA"/>
</dbReference>
<keyword evidence="2" id="KW-1185">Reference proteome</keyword>
<dbReference type="GeneID" id="19685744"/>
<gene>
    <name evidence="1" type="ORF">PHAGE6E_2</name>
</gene>
<proteinExistence type="predicted"/>
<organism evidence="1 2">
    <name type="scientific">Staphylococcus phage 6ec</name>
    <dbReference type="NCBI Taxonomy" id="1500386"/>
    <lineage>
        <taxon>Viruses</taxon>
        <taxon>Duplodnaviria</taxon>
        <taxon>Heunggongvirae</taxon>
        <taxon>Uroviricota</taxon>
        <taxon>Caudoviricetes</taxon>
        <taxon>Sextaecvirus</taxon>
        <taxon>Sextaecvirus sextaec</taxon>
    </lineage>
</organism>
<dbReference type="RefSeq" id="YP_009042508.1">
    <property type="nucleotide sequence ID" value="NC_024355.1"/>
</dbReference>
<reference evidence="1 2" key="1">
    <citation type="journal article" date="2014" name="Genome Announc.">
        <title>Complete Genome Sequence of a Staphylococcus epidermidis Bacteriophage Isolated from the Anterior Nares of Humans.</title>
        <authorList>
            <person name="Aswani V.H."/>
            <person name="Tremblay D.M."/>
            <person name="Moineau S."/>
            <person name="Shukla S.K."/>
        </authorList>
    </citation>
    <scope>NUCLEOTIDE SEQUENCE [LARGE SCALE GENOMIC DNA]</scope>
</reference>
<sequence>MFCVYGCHSGMKNDIAYLLYNDNYAYQWIFQELYKETDSMYDVVKELLFKYGVCVDSGELYLDRESVRLLYRELRDISRNDYLVEAIEYRKKVVFNDNYYFFLIVDFY</sequence>
<dbReference type="KEGG" id="vg:19685744"/>
<protein>
    <submittedName>
        <fullName evidence="1">Uncharacterized protein</fullName>
    </submittedName>
</protein>
<dbReference type="OrthoDB" id="32191at10239"/>
<evidence type="ECO:0000313" key="1">
    <source>
        <dbReference type="EMBL" id="AIA64029.1"/>
    </source>
</evidence>